<dbReference type="RefSeq" id="XP_007763303.1">
    <property type="nucleotide sequence ID" value="XM_007765113.1"/>
</dbReference>
<evidence type="ECO:0000313" key="2">
    <source>
        <dbReference type="Proteomes" id="UP000053558"/>
    </source>
</evidence>
<accession>A0A5M3N547</accession>
<organism evidence="1 2">
    <name type="scientific">Coniophora puteana (strain RWD-64-598)</name>
    <name type="common">Brown rot fungus</name>
    <dbReference type="NCBI Taxonomy" id="741705"/>
    <lineage>
        <taxon>Eukaryota</taxon>
        <taxon>Fungi</taxon>
        <taxon>Dikarya</taxon>
        <taxon>Basidiomycota</taxon>
        <taxon>Agaricomycotina</taxon>
        <taxon>Agaricomycetes</taxon>
        <taxon>Agaricomycetidae</taxon>
        <taxon>Boletales</taxon>
        <taxon>Coniophorineae</taxon>
        <taxon>Coniophoraceae</taxon>
        <taxon>Coniophora</taxon>
    </lineage>
</organism>
<reference evidence="2" key="1">
    <citation type="journal article" date="2012" name="Science">
        <title>The Paleozoic origin of enzymatic lignin decomposition reconstructed from 31 fungal genomes.</title>
        <authorList>
            <person name="Floudas D."/>
            <person name="Binder M."/>
            <person name="Riley R."/>
            <person name="Barry K."/>
            <person name="Blanchette R.A."/>
            <person name="Henrissat B."/>
            <person name="Martinez A.T."/>
            <person name="Otillar R."/>
            <person name="Spatafora J.W."/>
            <person name="Yadav J.S."/>
            <person name="Aerts A."/>
            <person name="Benoit I."/>
            <person name="Boyd A."/>
            <person name="Carlson A."/>
            <person name="Copeland A."/>
            <person name="Coutinho P.M."/>
            <person name="de Vries R.P."/>
            <person name="Ferreira P."/>
            <person name="Findley K."/>
            <person name="Foster B."/>
            <person name="Gaskell J."/>
            <person name="Glotzer D."/>
            <person name="Gorecki P."/>
            <person name="Heitman J."/>
            <person name="Hesse C."/>
            <person name="Hori C."/>
            <person name="Igarashi K."/>
            <person name="Jurgens J.A."/>
            <person name="Kallen N."/>
            <person name="Kersten P."/>
            <person name="Kohler A."/>
            <person name="Kuees U."/>
            <person name="Kumar T.K.A."/>
            <person name="Kuo A."/>
            <person name="LaButti K."/>
            <person name="Larrondo L.F."/>
            <person name="Lindquist E."/>
            <person name="Ling A."/>
            <person name="Lombard V."/>
            <person name="Lucas S."/>
            <person name="Lundell T."/>
            <person name="Martin R."/>
            <person name="McLaughlin D.J."/>
            <person name="Morgenstern I."/>
            <person name="Morin E."/>
            <person name="Murat C."/>
            <person name="Nagy L.G."/>
            <person name="Nolan M."/>
            <person name="Ohm R.A."/>
            <person name="Patyshakuliyeva A."/>
            <person name="Rokas A."/>
            <person name="Ruiz-Duenas F.J."/>
            <person name="Sabat G."/>
            <person name="Salamov A."/>
            <person name="Samejima M."/>
            <person name="Schmutz J."/>
            <person name="Slot J.C."/>
            <person name="St John F."/>
            <person name="Stenlid J."/>
            <person name="Sun H."/>
            <person name="Sun S."/>
            <person name="Syed K."/>
            <person name="Tsang A."/>
            <person name="Wiebenga A."/>
            <person name="Young D."/>
            <person name="Pisabarro A."/>
            <person name="Eastwood D.C."/>
            <person name="Martin F."/>
            <person name="Cullen D."/>
            <person name="Grigoriev I.V."/>
            <person name="Hibbett D.S."/>
        </authorList>
    </citation>
    <scope>NUCLEOTIDE SEQUENCE [LARGE SCALE GENOMIC DNA]</scope>
    <source>
        <strain evidence="2">RWD-64-598 SS2</strain>
    </source>
</reference>
<proteinExistence type="predicted"/>
<name>A0A5M3N547_CONPW</name>
<dbReference type="Proteomes" id="UP000053558">
    <property type="component" value="Unassembled WGS sequence"/>
</dbReference>
<evidence type="ECO:0000313" key="1">
    <source>
        <dbReference type="EMBL" id="EIW86513.1"/>
    </source>
</evidence>
<sequence>MKSNCWVPANGLHAVQGLSIGANTGVLDRRCGCDFVIPLRVWYGRHIYITVLLSTTFHYRVNI</sequence>
<comment type="caution">
    <text evidence="1">The sequence shown here is derived from an EMBL/GenBank/DDBJ whole genome shotgun (WGS) entry which is preliminary data.</text>
</comment>
<dbReference type="EMBL" id="JH711573">
    <property type="protein sequence ID" value="EIW86513.1"/>
    <property type="molecule type" value="Genomic_DNA"/>
</dbReference>
<protein>
    <submittedName>
        <fullName evidence="1">Uncharacterized protein</fullName>
    </submittedName>
</protein>
<dbReference type="GeneID" id="19200548"/>
<keyword evidence="2" id="KW-1185">Reference proteome</keyword>
<gene>
    <name evidence="1" type="ORF">CONPUDRAFT_133933</name>
</gene>
<dbReference type="AlphaFoldDB" id="A0A5M3N547"/>
<dbReference type="KEGG" id="cput:CONPUDRAFT_133933"/>